<feature type="domain" description="Metallo-beta-lactamase" evidence="1">
    <location>
        <begin position="19"/>
        <end position="161"/>
    </location>
</feature>
<keyword evidence="3" id="KW-1185">Reference proteome</keyword>
<dbReference type="PANTHER" id="PTHR43546">
    <property type="entry name" value="UPF0173 METAL-DEPENDENT HYDROLASE MJ1163-RELATED"/>
    <property type="match status" value="1"/>
</dbReference>
<dbReference type="Proteomes" id="UP000272888">
    <property type="component" value="Unassembled WGS sequence"/>
</dbReference>
<comment type="caution">
    <text evidence="2">The sequence shown here is derived from an EMBL/GenBank/DDBJ whole genome shotgun (WGS) entry which is preliminary data.</text>
</comment>
<dbReference type="SUPFAM" id="SSF56281">
    <property type="entry name" value="Metallo-hydrolase/oxidoreductase"/>
    <property type="match status" value="1"/>
</dbReference>
<evidence type="ECO:0000313" key="2">
    <source>
        <dbReference type="EMBL" id="RKH60350.1"/>
    </source>
</evidence>
<dbReference type="InterPro" id="IPR036866">
    <property type="entry name" value="RibonucZ/Hydroxyglut_hydro"/>
</dbReference>
<evidence type="ECO:0000259" key="1">
    <source>
        <dbReference type="Pfam" id="PF12706"/>
    </source>
</evidence>
<name>A0A3A8PZX9_9BACT</name>
<dbReference type="Pfam" id="PF12706">
    <property type="entry name" value="Lactamase_B_2"/>
    <property type="match status" value="1"/>
</dbReference>
<gene>
    <name evidence="2" type="ORF">D7V93_13485</name>
</gene>
<sequence>MRITVLGHAGLYVEAANERILIDPVLRDTPLGHGSLVFYPGRRLKPDAVPSPTLLVISHAHWDHFDLESLERLPRDVPVVAPNEASVLAGLRRLGFARVTALESWQSHVHGGVKLTATPSAGDITEMGVLLESEGTRFWDMVDAEVGPEVGERILAEHGRVHLVAAKYQPQGKLQVQLLWGLGTSFDKRDVARSLEAASVVQPQFVFPYACGLAFQGMHAWMNKQIFPFTQPQVVRLLRARLPQARAEQLRPGDVLEHRDGNVTLHAQASPFVRHEEARYDQDWEPLDSTSLDDPLTEPEADDARREVEALLAGPFARWLRAHFATAGYLRAFIEYRVVWQLVVHLGPGRRLAYALDFRAPRLALLKGLHEDANYFVHVSGRGLTRSIRRPEISGDLFNLCGDLRLFEKVLGVADGHFFVPPVAGKELLVSLPDPLTLFFRQAPASVPDVATPAHEARA</sequence>
<dbReference type="RefSeq" id="WP_120643796.1">
    <property type="nucleotide sequence ID" value="NZ_RAWB01000116.1"/>
</dbReference>
<accession>A0A3A8PZX9</accession>
<dbReference type="AlphaFoldDB" id="A0A3A8PZX9"/>
<dbReference type="Gene3D" id="3.60.15.10">
    <property type="entry name" value="Ribonuclease Z/Hydroxyacylglutathione hydrolase-like"/>
    <property type="match status" value="1"/>
</dbReference>
<reference evidence="3" key="1">
    <citation type="submission" date="2018-09" db="EMBL/GenBank/DDBJ databases">
        <authorList>
            <person name="Livingstone P.G."/>
            <person name="Whitworth D.E."/>
        </authorList>
    </citation>
    <scope>NUCLEOTIDE SEQUENCE [LARGE SCALE GENOMIC DNA]</scope>
    <source>
        <strain evidence="3">CA051B</strain>
    </source>
</reference>
<dbReference type="InterPro" id="IPR001279">
    <property type="entry name" value="Metallo-B-lactamas"/>
</dbReference>
<proteinExistence type="predicted"/>
<dbReference type="InterPro" id="IPR050114">
    <property type="entry name" value="UPF0173_UPF0282_UlaG_hydrolase"/>
</dbReference>
<protein>
    <recommendedName>
        <fullName evidence="1">Metallo-beta-lactamase domain-containing protein</fullName>
    </recommendedName>
</protein>
<evidence type="ECO:0000313" key="3">
    <source>
        <dbReference type="Proteomes" id="UP000272888"/>
    </source>
</evidence>
<organism evidence="2 3">
    <name type="scientific">Corallococcus llansteffanensis</name>
    <dbReference type="NCBI Taxonomy" id="2316731"/>
    <lineage>
        <taxon>Bacteria</taxon>
        <taxon>Pseudomonadati</taxon>
        <taxon>Myxococcota</taxon>
        <taxon>Myxococcia</taxon>
        <taxon>Myxococcales</taxon>
        <taxon>Cystobacterineae</taxon>
        <taxon>Myxococcaceae</taxon>
        <taxon>Corallococcus</taxon>
    </lineage>
</organism>
<dbReference type="EMBL" id="RAWB01000116">
    <property type="protein sequence ID" value="RKH60350.1"/>
    <property type="molecule type" value="Genomic_DNA"/>
</dbReference>